<keyword evidence="7" id="KW-0546">Nucleotide metabolism</keyword>
<dbReference type="GO" id="GO:0006154">
    <property type="term" value="P:adenosine catabolic process"/>
    <property type="evidence" value="ECO:0007669"/>
    <property type="project" value="TreeGrafter"/>
</dbReference>
<keyword evidence="5" id="KW-0378">Hydrolase</keyword>
<proteinExistence type="inferred from homology"/>
<evidence type="ECO:0000256" key="4">
    <source>
        <dbReference type="ARBA" id="ARBA00022723"/>
    </source>
</evidence>
<evidence type="ECO:0000256" key="7">
    <source>
        <dbReference type="ARBA" id="ARBA00023080"/>
    </source>
</evidence>
<keyword evidence="6" id="KW-0862">Zinc</keyword>
<evidence type="ECO:0000313" key="10">
    <source>
        <dbReference type="Proteomes" id="UP000198881"/>
    </source>
</evidence>
<evidence type="ECO:0000256" key="1">
    <source>
        <dbReference type="ARBA" id="ARBA00001947"/>
    </source>
</evidence>
<comment type="cofactor">
    <cofactor evidence="1">
        <name>Zn(2+)</name>
        <dbReference type="ChEBI" id="CHEBI:29105"/>
    </cofactor>
</comment>
<gene>
    <name evidence="9" type="ORF">SAMN04487966_10619</name>
</gene>
<evidence type="ECO:0000256" key="2">
    <source>
        <dbReference type="ARBA" id="ARBA00006676"/>
    </source>
</evidence>
<reference evidence="9 10" key="1">
    <citation type="submission" date="2016-10" db="EMBL/GenBank/DDBJ databases">
        <authorList>
            <person name="de Groot N.N."/>
        </authorList>
    </citation>
    <scope>NUCLEOTIDE SEQUENCE [LARGE SCALE GENOMIC DNA]</scope>
    <source>
        <strain evidence="9 10">CGMCC 1.7054</strain>
    </source>
</reference>
<dbReference type="PANTHER" id="PTHR11409">
    <property type="entry name" value="ADENOSINE DEAMINASE"/>
    <property type="match status" value="1"/>
</dbReference>
<dbReference type="EMBL" id="FPCG01000006">
    <property type="protein sequence ID" value="SFV23073.1"/>
    <property type="molecule type" value="Genomic_DNA"/>
</dbReference>
<evidence type="ECO:0000256" key="6">
    <source>
        <dbReference type="ARBA" id="ARBA00022833"/>
    </source>
</evidence>
<feature type="domain" description="Adenosine deaminase" evidence="8">
    <location>
        <begin position="45"/>
        <end position="400"/>
    </location>
</feature>
<organism evidence="9 10">
    <name type="scientific">Micrococcus terreus</name>
    <dbReference type="NCBI Taxonomy" id="574650"/>
    <lineage>
        <taxon>Bacteria</taxon>
        <taxon>Bacillati</taxon>
        <taxon>Actinomycetota</taxon>
        <taxon>Actinomycetes</taxon>
        <taxon>Micrococcales</taxon>
        <taxon>Micrococcaceae</taxon>
        <taxon>Micrococcus</taxon>
    </lineage>
</organism>
<dbReference type="Pfam" id="PF00962">
    <property type="entry name" value="A_deaminase"/>
    <property type="match status" value="1"/>
</dbReference>
<evidence type="ECO:0000256" key="5">
    <source>
        <dbReference type="ARBA" id="ARBA00022801"/>
    </source>
</evidence>
<dbReference type="GO" id="GO:0046872">
    <property type="term" value="F:metal ion binding"/>
    <property type="evidence" value="ECO:0007669"/>
    <property type="project" value="UniProtKB-KW"/>
</dbReference>
<keyword evidence="10" id="KW-1185">Reference proteome</keyword>
<sequence length="426" mass="46143">MTETSPQNAPENPNHLTDELNEELTESPFGFDAPSPLEIDLAALPKVSLHDHLDGGLRPATVLELAQQIGHELPADNADDLATWFTESANAGSLERYLETFDHTIAVMQTAEGLRRVAREFVEDLVEDGVVYAEIRWAPEQHLRQGLTLDEAVEAVQAGLQEGMDAAEAAGTAIQTGQLITAMRHLDRAQEIAELAVRHRHAGVVGFDIAGPEAGFPPSRFTEAFTWLAAQHLPATVHAGESDGVASIQDALLNGRAQRLGHGVRIAEDITVEFGGTDEDGRLLGEDVALVDLGETAAWVRDREIALEVCPSSNLQTGAVAAFGPDITTHPIDMLHQLGFRITVNTDNRLMSGVSLTDELYLLAETFDYDLEDLLDFQLNAVEASFLPLEEREALAELIVESWGDVIAGEDSESSVPRLAALPDED</sequence>
<dbReference type="NCBIfam" id="NF006847">
    <property type="entry name" value="PRK09358.1-2"/>
    <property type="match status" value="1"/>
</dbReference>
<comment type="similarity">
    <text evidence="2">Belongs to the metallo-dependent hydrolases superfamily. Adenosine and AMP deaminases family.</text>
</comment>
<accession>A0A1I7MMC1</accession>
<dbReference type="SUPFAM" id="SSF51556">
    <property type="entry name" value="Metallo-dependent hydrolases"/>
    <property type="match status" value="1"/>
</dbReference>
<dbReference type="GO" id="GO:0004000">
    <property type="term" value="F:adenosine deaminase activity"/>
    <property type="evidence" value="ECO:0007669"/>
    <property type="project" value="TreeGrafter"/>
</dbReference>
<evidence type="ECO:0000256" key="3">
    <source>
        <dbReference type="ARBA" id="ARBA00012784"/>
    </source>
</evidence>
<protein>
    <recommendedName>
        <fullName evidence="3">adenosine deaminase</fullName>
        <ecNumber evidence="3">3.5.4.4</ecNumber>
    </recommendedName>
</protein>
<dbReference type="InterPro" id="IPR006330">
    <property type="entry name" value="Ado/ade_deaminase"/>
</dbReference>
<dbReference type="AlphaFoldDB" id="A0A1I7MMC1"/>
<dbReference type="EC" id="3.5.4.4" evidence="3"/>
<dbReference type="PANTHER" id="PTHR11409:SF43">
    <property type="entry name" value="ADENOSINE DEAMINASE"/>
    <property type="match status" value="1"/>
</dbReference>
<dbReference type="InterPro" id="IPR032466">
    <property type="entry name" value="Metal_Hydrolase"/>
</dbReference>
<keyword evidence="4" id="KW-0479">Metal-binding</keyword>
<dbReference type="Proteomes" id="UP000198881">
    <property type="component" value="Unassembled WGS sequence"/>
</dbReference>
<dbReference type="STRING" id="574650.SAMN04487966_10619"/>
<evidence type="ECO:0000313" key="9">
    <source>
        <dbReference type="EMBL" id="SFV23073.1"/>
    </source>
</evidence>
<dbReference type="GO" id="GO:0009117">
    <property type="term" value="P:nucleotide metabolic process"/>
    <property type="evidence" value="ECO:0007669"/>
    <property type="project" value="UniProtKB-KW"/>
</dbReference>
<dbReference type="Gene3D" id="3.20.20.140">
    <property type="entry name" value="Metal-dependent hydrolases"/>
    <property type="match status" value="1"/>
</dbReference>
<evidence type="ECO:0000259" key="8">
    <source>
        <dbReference type="Pfam" id="PF00962"/>
    </source>
</evidence>
<dbReference type="GO" id="GO:0043103">
    <property type="term" value="P:hypoxanthine salvage"/>
    <property type="evidence" value="ECO:0007669"/>
    <property type="project" value="TreeGrafter"/>
</dbReference>
<dbReference type="GO" id="GO:0005829">
    <property type="term" value="C:cytosol"/>
    <property type="evidence" value="ECO:0007669"/>
    <property type="project" value="TreeGrafter"/>
</dbReference>
<dbReference type="FunFam" id="3.20.20.140:FF:000020">
    <property type="entry name" value="Adenosine deaminase"/>
    <property type="match status" value="1"/>
</dbReference>
<dbReference type="GO" id="GO:0046103">
    <property type="term" value="P:inosine biosynthetic process"/>
    <property type="evidence" value="ECO:0007669"/>
    <property type="project" value="TreeGrafter"/>
</dbReference>
<dbReference type="InterPro" id="IPR001365">
    <property type="entry name" value="A_deaminase_dom"/>
</dbReference>
<name>A0A1I7MMC1_9MICC</name>